<proteinExistence type="predicted"/>
<sequence>MAVLGYEDARTRWESSTLTVAGVAAAGEDLGDAVVYLLPGAVKVPSRRRDVGVVHDGEAAEEERHDSNGGASPAGIEWRHGGGGNGDGVDCFAVYFVEARKRGMAT</sequence>
<evidence type="ECO:0000313" key="3">
    <source>
        <dbReference type="Proteomes" id="UP000006591"/>
    </source>
</evidence>
<dbReference type="AlphaFoldDB" id="A0A0E0HVW1"/>
<organism evidence="2">
    <name type="scientific">Oryza nivara</name>
    <name type="common">Indian wild rice</name>
    <name type="synonym">Oryza sativa f. spontanea</name>
    <dbReference type="NCBI Taxonomy" id="4536"/>
    <lineage>
        <taxon>Eukaryota</taxon>
        <taxon>Viridiplantae</taxon>
        <taxon>Streptophyta</taxon>
        <taxon>Embryophyta</taxon>
        <taxon>Tracheophyta</taxon>
        <taxon>Spermatophyta</taxon>
        <taxon>Magnoliopsida</taxon>
        <taxon>Liliopsida</taxon>
        <taxon>Poales</taxon>
        <taxon>Poaceae</taxon>
        <taxon>BOP clade</taxon>
        <taxon>Oryzoideae</taxon>
        <taxon>Oryzeae</taxon>
        <taxon>Oryzinae</taxon>
        <taxon>Oryza</taxon>
    </lineage>
</organism>
<dbReference type="HOGENOM" id="CLU_2227510_0_0_1"/>
<evidence type="ECO:0000313" key="2">
    <source>
        <dbReference type="EnsemblPlants" id="ONIVA06G31270.1"/>
    </source>
</evidence>
<dbReference type="Proteomes" id="UP000006591">
    <property type="component" value="Chromosome 6"/>
</dbReference>
<accession>A0A0E0HVW1</accession>
<feature type="compositionally biased region" description="Basic and acidic residues" evidence="1">
    <location>
        <begin position="54"/>
        <end position="67"/>
    </location>
</feature>
<evidence type="ECO:0000256" key="1">
    <source>
        <dbReference type="SAM" id="MobiDB-lite"/>
    </source>
</evidence>
<reference evidence="2" key="1">
    <citation type="submission" date="2015-04" db="UniProtKB">
        <authorList>
            <consortium name="EnsemblPlants"/>
        </authorList>
    </citation>
    <scope>IDENTIFICATION</scope>
    <source>
        <strain evidence="2">SL10</strain>
    </source>
</reference>
<name>A0A0E0HVW1_ORYNI</name>
<keyword evidence="3" id="KW-1185">Reference proteome</keyword>
<reference evidence="2" key="2">
    <citation type="submission" date="2018-04" db="EMBL/GenBank/DDBJ databases">
        <title>OnivRS2 (Oryza nivara Reference Sequence Version 2).</title>
        <authorList>
            <person name="Zhang J."/>
            <person name="Kudrna D."/>
            <person name="Lee S."/>
            <person name="Talag J."/>
            <person name="Rajasekar S."/>
            <person name="Welchert J."/>
            <person name="Hsing Y.-I."/>
            <person name="Wing R.A."/>
        </authorList>
    </citation>
    <scope>NUCLEOTIDE SEQUENCE [LARGE SCALE GENOMIC DNA]</scope>
    <source>
        <strain evidence="2">SL10</strain>
    </source>
</reference>
<dbReference type="Gramene" id="ONIVA06G31270.1">
    <property type="protein sequence ID" value="ONIVA06G31270.1"/>
    <property type="gene ID" value="ONIVA06G31270"/>
</dbReference>
<protein>
    <submittedName>
        <fullName evidence="2">Uncharacterized protein</fullName>
    </submittedName>
</protein>
<feature type="region of interest" description="Disordered" evidence="1">
    <location>
        <begin position="54"/>
        <end position="81"/>
    </location>
</feature>
<dbReference type="EnsemblPlants" id="ONIVA06G31270.1">
    <property type="protein sequence ID" value="ONIVA06G31270.1"/>
    <property type="gene ID" value="ONIVA06G31270"/>
</dbReference>